<dbReference type="InterPro" id="IPR016047">
    <property type="entry name" value="M23ase_b-sheet_dom"/>
</dbReference>
<keyword evidence="4" id="KW-1185">Reference proteome</keyword>
<evidence type="ECO:0000313" key="4">
    <source>
        <dbReference type="Proteomes" id="UP001065322"/>
    </source>
</evidence>
<dbReference type="CDD" id="cd12797">
    <property type="entry name" value="M23_peptidase"/>
    <property type="match status" value="1"/>
</dbReference>
<dbReference type="PANTHER" id="PTHR21666">
    <property type="entry name" value="PEPTIDASE-RELATED"/>
    <property type="match status" value="1"/>
</dbReference>
<organism evidence="3 4">
    <name type="scientific">Thalassolituus hydrocarboniclasticus</name>
    <dbReference type="NCBI Taxonomy" id="2742796"/>
    <lineage>
        <taxon>Bacteria</taxon>
        <taxon>Pseudomonadati</taxon>
        <taxon>Pseudomonadota</taxon>
        <taxon>Gammaproteobacteria</taxon>
        <taxon>Oceanospirillales</taxon>
        <taxon>Oceanospirillaceae</taxon>
        <taxon>Thalassolituus</taxon>
    </lineage>
</organism>
<dbReference type="InterPro" id="IPR011055">
    <property type="entry name" value="Dup_hybrid_motif"/>
</dbReference>
<protein>
    <submittedName>
        <fullName evidence="3">M23 family metallopeptidase</fullName>
    </submittedName>
</protein>
<reference evidence="4" key="1">
    <citation type="submission" date="2020-06" db="EMBL/GenBank/DDBJ databases">
        <title>Thalassolituus marinus alknpb1M-1, a hydrocarbon-degrading bacterium isolated from the deep-sea overlying water using an in-situ strategy from the South China Sea basin.</title>
        <authorList>
            <person name="Dong C."/>
            <person name="Chen Y."/>
            <person name="Shao Z."/>
        </authorList>
    </citation>
    <scope>NUCLEOTIDE SEQUENCE [LARGE SCALE GENOMIC DNA]</scope>
    <source>
        <strain evidence="4">alknpb1M-1</strain>
    </source>
</reference>
<dbReference type="RefSeq" id="WP_260996591.1">
    <property type="nucleotide sequence ID" value="NZ_CP054475.1"/>
</dbReference>
<dbReference type="PANTHER" id="PTHR21666:SF285">
    <property type="entry name" value="M23 FAMILY METALLOPEPTIDASE"/>
    <property type="match status" value="1"/>
</dbReference>
<dbReference type="Proteomes" id="UP001065322">
    <property type="component" value="Chromosome"/>
</dbReference>
<gene>
    <name evidence="3" type="ORF">HUF19_10350</name>
</gene>
<dbReference type="Pfam" id="PF01551">
    <property type="entry name" value="Peptidase_M23"/>
    <property type="match status" value="1"/>
</dbReference>
<dbReference type="SUPFAM" id="SSF51261">
    <property type="entry name" value="Duplicated hybrid motif"/>
    <property type="match status" value="1"/>
</dbReference>
<dbReference type="Gene3D" id="2.70.70.10">
    <property type="entry name" value="Glucose Permease (Domain IIA)"/>
    <property type="match status" value="1"/>
</dbReference>
<feature type="domain" description="Peptidase family M23 N-terminal" evidence="2">
    <location>
        <begin position="37"/>
        <end position="104"/>
    </location>
</feature>
<dbReference type="EMBL" id="CP054475">
    <property type="protein sequence ID" value="UXD87812.1"/>
    <property type="molecule type" value="Genomic_DNA"/>
</dbReference>
<dbReference type="InterPro" id="IPR040487">
    <property type="entry name" value="Peptidase_M23_N"/>
</dbReference>
<dbReference type="Gene3D" id="2.60.40.1590">
    <property type="entry name" value="Peptidoglycan hydrolase domains"/>
    <property type="match status" value="1"/>
</dbReference>
<evidence type="ECO:0000259" key="1">
    <source>
        <dbReference type="Pfam" id="PF01551"/>
    </source>
</evidence>
<evidence type="ECO:0000259" key="2">
    <source>
        <dbReference type="Pfam" id="PF18421"/>
    </source>
</evidence>
<proteinExistence type="predicted"/>
<accession>A0ABY6A9W8</accession>
<sequence>MPELIHNTMQFIASLFAATAIHSAAPAATADLLPLQHSIPGGLMVIPLTDAVQAPEVTFNKQQVMVLRPDEQQPWMALVGIPLSQKTGPASINSGDEQIRFEVRDHPYPEQHLTVKKKHVNPSAAELARIRKEQAQMARVYTSFSPARPWQPMAWPVSGTMSSAFGLKRFFNGEQRSPHSGLDIAAPTGTPILAPADGKVVLTGNFFFNGNSVFIDHGQGLISMFCHMSAIDVQEGDEVSAGSLLGKVGATGRATGPHLHWTVSLNNARINPLLLMSPLRGGNLLSAAANGGHHGG</sequence>
<dbReference type="InterPro" id="IPR050570">
    <property type="entry name" value="Cell_wall_metabolism_enzyme"/>
</dbReference>
<dbReference type="Pfam" id="PF18421">
    <property type="entry name" value="Peptidase_M23_N"/>
    <property type="match status" value="1"/>
</dbReference>
<name>A0ABY6A9W8_9GAMM</name>
<feature type="domain" description="M23ase beta-sheet core" evidence="1">
    <location>
        <begin position="178"/>
        <end position="272"/>
    </location>
</feature>
<evidence type="ECO:0000313" key="3">
    <source>
        <dbReference type="EMBL" id="UXD87812.1"/>
    </source>
</evidence>